<evidence type="ECO:0000313" key="2">
    <source>
        <dbReference type="Proteomes" id="UP000663868"/>
    </source>
</evidence>
<dbReference type="Gene3D" id="2.40.10.10">
    <property type="entry name" value="Trypsin-like serine proteases"/>
    <property type="match status" value="1"/>
</dbReference>
<organism evidence="1 2">
    <name type="scientific">Adineta steineri</name>
    <dbReference type="NCBI Taxonomy" id="433720"/>
    <lineage>
        <taxon>Eukaryota</taxon>
        <taxon>Metazoa</taxon>
        <taxon>Spiralia</taxon>
        <taxon>Gnathifera</taxon>
        <taxon>Rotifera</taxon>
        <taxon>Eurotatoria</taxon>
        <taxon>Bdelloidea</taxon>
        <taxon>Adinetida</taxon>
        <taxon>Adinetidae</taxon>
        <taxon>Adineta</taxon>
    </lineage>
</organism>
<feature type="non-terminal residue" evidence="1">
    <location>
        <position position="1"/>
    </location>
</feature>
<dbReference type="EMBL" id="CAJOBB010029919">
    <property type="protein sequence ID" value="CAF4440183.1"/>
    <property type="molecule type" value="Genomic_DNA"/>
</dbReference>
<gene>
    <name evidence="1" type="ORF">KXQ929_LOCUS53337</name>
</gene>
<accession>A0A820RQU8</accession>
<dbReference type="InterPro" id="IPR043504">
    <property type="entry name" value="Peptidase_S1_PA_chymotrypsin"/>
</dbReference>
<reference evidence="1" key="1">
    <citation type="submission" date="2021-02" db="EMBL/GenBank/DDBJ databases">
        <authorList>
            <person name="Nowell W R."/>
        </authorList>
    </citation>
    <scope>NUCLEOTIDE SEQUENCE</scope>
</reference>
<dbReference type="Proteomes" id="UP000663868">
    <property type="component" value="Unassembled WGS sequence"/>
</dbReference>
<proteinExistence type="predicted"/>
<dbReference type="InterPro" id="IPR009003">
    <property type="entry name" value="Peptidase_S1_PA"/>
</dbReference>
<sequence>RPTTSPTTTLKSTTLSIEKHVNIQTSLFSECGLTWTNANHYYREIKSRIVGGRQAIPYSHPWQVLLNNRGHYCGG</sequence>
<comment type="caution">
    <text evidence="1">The sequence shown here is derived from an EMBL/GenBank/DDBJ whole genome shotgun (WGS) entry which is preliminary data.</text>
</comment>
<dbReference type="SUPFAM" id="SSF50494">
    <property type="entry name" value="Trypsin-like serine proteases"/>
    <property type="match status" value="1"/>
</dbReference>
<name>A0A820RQU8_9BILA</name>
<protein>
    <submittedName>
        <fullName evidence="1">Uncharacterized protein</fullName>
    </submittedName>
</protein>
<dbReference type="AlphaFoldDB" id="A0A820RQU8"/>
<evidence type="ECO:0000313" key="1">
    <source>
        <dbReference type="EMBL" id="CAF4440183.1"/>
    </source>
</evidence>